<keyword evidence="1" id="KW-1133">Transmembrane helix</keyword>
<gene>
    <name evidence="2" type="ORF">A8990_1355</name>
</gene>
<dbReference type="EMBL" id="QTTN01000035">
    <property type="protein sequence ID" value="REE68811.1"/>
    <property type="molecule type" value="Genomic_DNA"/>
</dbReference>
<dbReference type="PIRSF" id="PIRSF029886">
    <property type="entry name" value="KBAA"/>
    <property type="match status" value="1"/>
</dbReference>
<feature type="transmembrane region" description="Helical" evidence="1">
    <location>
        <begin position="142"/>
        <end position="159"/>
    </location>
</feature>
<keyword evidence="1" id="KW-0812">Transmembrane</keyword>
<accession>A0A3D9QVW1</accession>
<evidence type="ECO:0000313" key="2">
    <source>
        <dbReference type="EMBL" id="REE68811.1"/>
    </source>
</evidence>
<feature type="transmembrane region" description="Helical" evidence="1">
    <location>
        <begin position="111"/>
        <end position="130"/>
    </location>
</feature>
<dbReference type="Proteomes" id="UP000256304">
    <property type="component" value="Unassembled WGS sequence"/>
</dbReference>
<dbReference type="RefSeq" id="WP_181909741.1">
    <property type="nucleotide sequence ID" value="NZ_QTTN01000035.1"/>
</dbReference>
<organism evidence="2 3">
    <name type="scientific">Paenibacillus taihuensis</name>
    <dbReference type="NCBI Taxonomy" id="1156355"/>
    <lineage>
        <taxon>Bacteria</taxon>
        <taxon>Bacillati</taxon>
        <taxon>Bacillota</taxon>
        <taxon>Bacilli</taxon>
        <taxon>Bacillales</taxon>
        <taxon>Paenibacillaceae</taxon>
        <taxon>Paenibacillus</taxon>
    </lineage>
</organism>
<evidence type="ECO:0000256" key="1">
    <source>
        <dbReference type="SAM" id="Phobius"/>
    </source>
</evidence>
<dbReference type="GO" id="GO:0045881">
    <property type="term" value="P:positive regulation of sporulation resulting in formation of a cellular spore"/>
    <property type="evidence" value="ECO:0007669"/>
    <property type="project" value="InterPro"/>
</dbReference>
<dbReference type="SMART" id="SM01251">
    <property type="entry name" value="KbaA"/>
    <property type="match status" value="1"/>
</dbReference>
<sequence length="210" mass="23303">MNIRKWFFLFWSTMAVGAVVTTIVGSMMQWTDRSFGFVGVEAAGFNAGMMALVGLLFGAFSQMGFFSYLTLNYIALSVLRKGYLWNALQAYTVLFALGGIGYLLYQDRASLNSWIFWVLPLGLAIAAYGVAYYKSKLTNNNAFIPTLFLQVVVTVIESWKALQGDGANVNAMFFMIVPMFACNAYQILLLHRLVRKEQTADSASNAKPAV</sequence>
<dbReference type="AlphaFoldDB" id="A0A3D9QVW1"/>
<dbReference type="InterPro" id="IPR024164">
    <property type="entry name" value="KinB-signalling_activ"/>
</dbReference>
<evidence type="ECO:0000313" key="3">
    <source>
        <dbReference type="Proteomes" id="UP000256304"/>
    </source>
</evidence>
<proteinExistence type="predicted"/>
<keyword evidence="1" id="KW-0472">Membrane</keyword>
<comment type="caution">
    <text evidence="2">The sequence shown here is derived from an EMBL/GenBank/DDBJ whole genome shotgun (WGS) entry which is preliminary data.</text>
</comment>
<feature type="transmembrane region" description="Helical" evidence="1">
    <location>
        <begin position="83"/>
        <end position="105"/>
    </location>
</feature>
<feature type="transmembrane region" description="Helical" evidence="1">
    <location>
        <begin position="171"/>
        <end position="190"/>
    </location>
</feature>
<reference evidence="2 3" key="1">
    <citation type="submission" date="2018-08" db="EMBL/GenBank/DDBJ databases">
        <title>Genomic Encyclopedia of Type Strains, Phase III (KMG-III): the genomes of soil and plant-associated and newly described type strains.</title>
        <authorList>
            <person name="Whitman W."/>
        </authorList>
    </citation>
    <scope>NUCLEOTIDE SEQUENCE [LARGE SCALE GENOMIC DNA]</scope>
    <source>
        <strain evidence="2 3">CGMCC 1.10966</strain>
    </source>
</reference>
<keyword evidence="3" id="KW-1185">Reference proteome</keyword>
<protein>
    <submittedName>
        <fullName evidence="2">KinB signaling pathway activation protein</fullName>
    </submittedName>
</protein>
<feature type="transmembrane region" description="Helical" evidence="1">
    <location>
        <begin position="48"/>
        <end position="71"/>
    </location>
</feature>
<feature type="transmembrane region" description="Helical" evidence="1">
    <location>
        <begin position="7"/>
        <end position="28"/>
    </location>
</feature>
<dbReference type="Pfam" id="PF14089">
    <property type="entry name" value="KbaA"/>
    <property type="match status" value="1"/>
</dbReference>
<name>A0A3D9QVW1_9BACL</name>